<protein>
    <submittedName>
        <fullName evidence="3">Uncharacterized protein</fullName>
    </submittedName>
</protein>
<keyword evidence="2" id="KW-1133">Transmembrane helix</keyword>
<accession>A0A165Z250</accession>
<dbReference type="Proteomes" id="UP000076532">
    <property type="component" value="Unassembled WGS sequence"/>
</dbReference>
<keyword evidence="4" id="KW-1185">Reference proteome</keyword>
<dbReference type="EMBL" id="KV417685">
    <property type="protein sequence ID" value="KZP10152.1"/>
    <property type="molecule type" value="Genomic_DNA"/>
</dbReference>
<organism evidence="3 4">
    <name type="scientific">Athelia psychrophila</name>
    <dbReference type="NCBI Taxonomy" id="1759441"/>
    <lineage>
        <taxon>Eukaryota</taxon>
        <taxon>Fungi</taxon>
        <taxon>Dikarya</taxon>
        <taxon>Basidiomycota</taxon>
        <taxon>Agaricomycotina</taxon>
        <taxon>Agaricomycetes</taxon>
        <taxon>Agaricomycetidae</taxon>
        <taxon>Atheliales</taxon>
        <taxon>Atheliaceae</taxon>
        <taxon>Athelia</taxon>
    </lineage>
</organism>
<evidence type="ECO:0000256" key="1">
    <source>
        <dbReference type="SAM" id="MobiDB-lite"/>
    </source>
</evidence>
<name>A0A165Z250_9AGAM</name>
<keyword evidence="2" id="KW-0812">Transmembrane</keyword>
<feature type="transmembrane region" description="Helical" evidence="2">
    <location>
        <begin position="21"/>
        <end position="45"/>
    </location>
</feature>
<sequence>MLPLPHVYDLLRRSLRVLSLLVLHPLHSLSIVLIGLYDCALAAPFDVPPPSQQPLSPPPSSVTPSSGLHHAPRVASQQSERHAQ</sequence>
<gene>
    <name evidence="3" type="ORF">FIBSPDRAFT_872897</name>
</gene>
<feature type="compositionally biased region" description="Pro residues" evidence="1">
    <location>
        <begin position="48"/>
        <end position="61"/>
    </location>
</feature>
<reference evidence="3 4" key="1">
    <citation type="journal article" date="2016" name="Mol. Biol. Evol.">
        <title>Comparative Genomics of Early-Diverging Mushroom-Forming Fungi Provides Insights into the Origins of Lignocellulose Decay Capabilities.</title>
        <authorList>
            <person name="Nagy L.G."/>
            <person name="Riley R."/>
            <person name="Tritt A."/>
            <person name="Adam C."/>
            <person name="Daum C."/>
            <person name="Floudas D."/>
            <person name="Sun H."/>
            <person name="Yadav J.S."/>
            <person name="Pangilinan J."/>
            <person name="Larsson K.H."/>
            <person name="Matsuura K."/>
            <person name="Barry K."/>
            <person name="Labutti K."/>
            <person name="Kuo R."/>
            <person name="Ohm R.A."/>
            <person name="Bhattacharya S.S."/>
            <person name="Shirouzu T."/>
            <person name="Yoshinaga Y."/>
            <person name="Martin F.M."/>
            <person name="Grigoriev I.V."/>
            <person name="Hibbett D.S."/>
        </authorList>
    </citation>
    <scope>NUCLEOTIDE SEQUENCE [LARGE SCALE GENOMIC DNA]</scope>
    <source>
        <strain evidence="3 4">CBS 109695</strain>
    </source>
</reference>
<proteinExistence type="predicted"/>
<evidence type="ECO:0000256" key="2">
    <source>
        <dbReference type="SAM" id="Phobius"/>
    </source>
</evidence>
<evidence type="ECO:0000313" key="3">
    <source>
        <dbReference type="EMBL" id="KZP10152.1"/>
    </source>
</evidence>
<dbReference type="AlphaFoldDB" id="A0A165Z250"/>
<evidence type="ECO:0000313" key="4">
    <source>
        <dbReference type="Proteomes" id="UP000076532"/>
    </source>
</evidence>
<feature type="region of interest" description="Disordered" evidence="1">
    <location>
        <begin position="48"/>
        <end position="84"/>
    </location>
</feature>
<keyword evidence="2" id="KW-0472">Membrane</keyword>